<evidence type="ECO:0000313" key="4">
    <source>
        <dbReference type="Proteomes" id="UP000261166"/>
    </source>
</evidence>
<evidence type="ECO:0000313" key="2">
    <source>
        <dbReference type="EMBL" id="RGE71392.1"/>
    </source>
</evidence>
<accession>A0A3E3IWD3</accession>
<sequence length="87" mass="10351">MRKNLYVLEILQYFCQDKDLVEFFSKDEMLIGYCPIIYVPREFWYVIVESVAVDLFKLKLTCDFNNGSCNIKTDMDGRLYPYAGLFH</sequence>
<organism evidence="2 4">
    <name type="scientific">Eisenbergiella massiliensis</name>
    <dbReference type="NCBI Taxonomy" id="1720294"/>
    <lineage>
        <taxon>Bacteria</taxon>
        <taxon>Bacillati</taxon>
        <taxon>Bacillota</taxon>
        <taxon>Clostridia</taxon>
        <taxon>Lachnospirales</taxon>
        <taxon>Lachnospiraceae</taxon>
        <taxon>Eisenbergiella</taxon>
    </lineage>
</organism>
<comment type="caution">
    <text evidence="2">The sequence shown here is derived from an EMBL/GenBank/DDBJ whole genome shotgun (WGS) entry which is preliminary data.</text>
</comment>
<protein>
    <submittedName>
        <fullName evidence="2">Uncharacterized protein</fullName>
    </submittedName>
</protein>
<dbReference type="EMBL" id="QVLU01000010">
    <property type="protein sequence ID" value="RGE71392.1"/>
    <property type="molecule type" value="Genomic_DNA"/>
</dbReference>
<proteinExistence type="predicted"/>
<gene>
    <name evidence="2" type="ORF">DWY69_12310</name>
    <name evidence="1" type="ORF">DXC51_13640</name>
</gene>
<reference evidence="2 4" key="1">
    <citation type="submission" date="2018-08" db="EMBL/GenBank/DDBJ databases">
        <title>A genome reference for cultivated species of the human gut microbiota.</title>
        <authorList>
            <person name="Zou Y."/>
            <person name="Xue W."/>
            <person name="Luo G."/>
        </authorList>
    </citation>
    <scope>NUCLEOTIDE SEQUENCE [LARGE SCALE GENOMIC DNA]</scope>
    <source>
        <strain evidence="2 4">AF26-4BH</strain>
        <strain evidence="1">TF05-5AC</strain>
    </source>
</reference>
<keyword evidence="3" id="KW-1185">Reference proteome</keyword>
<dbReference type="EMBL" id="QVLV01000008">
    <property type="protein sequence ID" value="RGE59833.1"/>
    <property type="molecule type" value="Genomic_DNA"/>
</dbReference>
<dbReference type="AlphaFoldDB" id="A0A3E3IWD3"/>
<evidence type="ECO:0000313" key="3">
    <source>
        <dbReference type="Proteomes" id="UP000260812"/>
    </source>
</evidence>
<dbReference type="Proteomes" id="UP000261166">
    <property type="component" value="Unassembled WGS sequence"/>
</dbReference>
<name>A0A3E3IWD3_9FIRM</name>
<evidence type="ECO:0000313" key="1">
    <source>
        <dbReference type="EMBL" id="RGE59833.1"/>
    </source>
</evidence>
<dbReference type="Proteomes" id="UP000260812">
    <property type="component" value="Unassembled WGS sequence"/>
</dbReference>